<proteinExistence type="inferred from homology"/>
<name>A0A4Q5LQL6_9BACT</name>
<gene>
    <name evidence="3" type="ORF">EWM59_26800</name>
</gene>
<dbReference type="EMBL" id="SEWF01000093">
    <property type="protein sequence ID" value="RYU91776.1"/>
    <property type="molecule type" value="Genomic_DNA"/>
</dbReference>
<dbReference type="Gene3D" id="2.40.128.150">
    <property type="entry name" value="Cysteine proteinases"/>
    <property type="match status" value="1"/>
</dbReference>
<sequence>MRIENYLARISYPDFPQLSLSSLFQLHQSHVYNIPFECLDIHLGIPISLNMESIYKKVVNYFRGGFCYELNSLFNWLLNQLGYEASIISAQITNGDQPGPEYDHMAIYVKHEGDWLLDVGYGDLFIKPIEIKPDVVQYDGANYFMVKQVSENRYSLQMSATGTHFRERYVFSLSEVAIEKFEPQCQLKQTSEDSHFVQNLICTKPTETGRKTIFNQKFLQRDDTGRHITTLESEFDLAECLQKEFGIDIKKYQHRLAEMFQFSF</sequence>
<dbReference type="PANTHER" id="PTHR11786">
    <property type="entry name" value="N-HYDROXYARYLAMINE O-ACETYLTRANSFERASE"/>
    <property type="match status" value="1"/>
</dbReference>
<evidence type="ECO:0008006" key="5">
    <source>
        <dbReference type="Google" id="ProtNLM"/>
    </source>
</evidence>
<evidence type="ECO:0000256" key="1">
    <source>
        <dbReference type="ARBA" id="ARBA00006547"/>
    </source>
</evidence>
<dbReference type="InterPro" id="IPR001447">
    <property type="entry name" value="Arylamine_N-AcTrfase"/>
</dbReference>
<dbReference type="SUPFAM" id="SSF54001">
    <property type="entry name" value="Cysteine proteinases"/>
    <property type="match status" value="1"/>
</dbReference>
<organism evidence="3 4">
    <name type="scientific">Emticicia agri</name>
    <dbReference type="NCBI Taxonomy" id="2492393"/>
    <lineage>
        <taxon>Bacteria</taxon>
        <taxon>Pseudomonadati</taxon>
        <taxon>Bacteroidota</taxon>
        <taxon>Cytophagia</taxon>
        <taxon>Cytophagales</taxon>
        <taxon>Leadbetterellaceae</taxon>
        <taxon>Emticicia</taxon>
    </lineage>
</organism>
<evidence type="ECO:0000313" key="4">
    <source>
        <dbReference type="Proteomes" id="UP000293162"/>
    </source>
</evidence>
<comment type="similarity">
    <text evidence="1 2">Belongs to the arylamine N-acetyltransferase family.</text>
</comment>
<dbReference type="Pfam" id="PF00797">
    <property type="entry name" value="Acetyltransf_2"/>
    <property type="match status" value="1"/>
</dbReference>
<dbReference type="OrthoDB" id="7181050at2"/>
<dbReference type="GO" id="GO:0016407">
    <property type="term" value="F:acetyltransferase activity"/>
    <property type="evidence" value="ECO:0007669"/>
    <property type="project" value="InterPro"/>
</dbReference>
<evidence type="ECO:0000256" key="2">
    <source>
        <dbReference type="RuleBase" id="RU003452"/>
    </source>
</evidence>
<comment type="caution">
    <text evidence="3">The sequence shown here is derived from an EMBL/GenBank/DDBJ whole genome shotgun (WGS) entry which is preliminary data.</text>
</comment>
<dbReference type="Gene3D" id="3.30.2140.10">
    <property type="entry name" value="Arylamine N-acetyltransferase"/>
    <property type="match status" value="1"/>
</dbReference>
<dbReference type="AlphaFoldDB" id="A0A4Q5LQL6"/>
<reference evidence="3 4" key="1">
    <citation type="submission" date="2019-02" db="EMBL/GenBank/DDBJ databases">
        <title>Bacterial novel species Emticicia sp. 17J42-9 isolated from soil.</title>
        <authorList>
            <person name="Jung H.-Y."/>
        </authorList>
    </citation>
    <scope>NUCLEOTIDE SEQUENCE [LARGE SCALE GENOMIC DNA]</scope>
    <source>
        <strain evidence="3 4">17J42-9</strain>
    </source>
</reference>
<dbReference type="PANTHER" id="PTHR11786:SF0">
    <property type="entry name" value="ARYLAMINE N-ACETYLTRANSFERASE 4-RELATED"/>
    <property type="match status" value="1"/>
</dbReference>
<evidence type="ECO:0000313" key="3">
    <source>
        <dbReference type="EMBL" id="RYU91776.1"/>
    </source>
</evidence>
<dbReference type="InterPro" id="IPR038765">
    <property type="entry name" value="Papain-like_cys_pep_sf"/>
</dbReference>
<accession>A0A4Q5LQL6</accession>
<dbReference type="RefSeq" id="WP_130024289.1">
    <property type="nucleotide sequence ID" value="NZ_SEWF01000093.1"/>
</dbReference>
<dbReference type="Proteomes" id="UP000293162">
    <property type="component" value="Unassembled WGS sequence"/>
</dbReference>
<protein>
    <recommendedName>
        <fullName evidence="5">Acetyltransferase</fullName>
    </recommendedName>
</protein>
<dbReference type="PRINTS" id="PR01543">
    <property type="entry name" value="ANATRNSFRASE"/>
</dbReference>
<keyword evidence="4" id="KW-1185">Reference proteome</keyword>